<evidence type="ECO:0000313" key="3">
    <source>
        <dbReference type="EMBL" id="KAE9408857.1"/>
    </source>
</evidence>
<dbReference type="EMBL" id="ML769389">
    <property type="protein sequence ID" value="KAE9408857.1"/>
    <property type="molecule type" value="Genomic_DNA"/>
</dbReference>
<proteinExistence type="inferred from homology"/>
<dbReference type="InterPro" id="IPR009799">
    <property type="entry name" value="EthD_dom"/>
</dbReference>
<dbReference type="AlphaFoldDB" id="A0A6A4IIM7"/>
<dbReference type="Pfam" id="PF07110">
    <property type="entry name" value="EthD"/>
    <property type="match status" value="1"/>
</dbReference>
<sequence>MVRFSFFIKRRPDITFEQFDERWTNFAKIVQSLRCVQEHSISYTQFHIKPDLGAPLVAAGFPNVNVFDGIAHIDVESADVLIKLMQDEEYLRVANVNEQTFADMTAIHTNIGVEEVHFQT</sequence>
<reference evidence="3" key="1">
    <citation type="journal article" date="2019" name="Environ. Microbiol.">
        <title>Fungal ecological strategies reflected in gene transcription - a case study of two litter decomposers.</title>
        <authorList>
            <person name="Barbi F."/>
            <person name="Kohler A."/>
            <person name="Barry K."/>
            <person name="Baskaran P."/>
            <person name="Daum C."/>
            <person name="Fauchery L."/>
            <person name="Ihrmark K."/>
            <person name="Kuo A."/>
            <person name="LaButti K."/>
            <person name="Lipzen A."/>
            <person name="Morin E."/>
            <person name="Grigoriev I.V."/>
            <person name="Henrissat B."/>
            <person name="Lindahl B."/>
            <person name="Martin F."/>
        </authorList>
    </citation>
    <scope>NUCLEOTIDE SEQUENCE</scope>
    <source>
        <strain evidence="3">JB14</strain>
    </source>
</reference>
<comment type="similarity">
    <text evidence="1">Belongs to the tpcK family.</text>
</comment>
<dbReference type="Gene3D" id="3.30.70.100">
    <property type="match status" value="1"/>
</dbReference>
<protein>
    <recommendedName>
        <fullName evidence="2">EthD domain-containing protein</fullName>
    </recommendedName>
</protein>
<keyword evidence="4" id="KW-1185">Reference proteome</keyword>
<organism evidence="3 4">
    <name type="scientific">Gymnopus androsaceus JB14</name>
    <dbReference type="NCBI Taxonomy" id="1447944"/>
    <lineage>
        <taxon>Eukaryota</taxon>
        <taxon>Fungi</taxon>
        <taxon>Dikarya</taxon>
        <taxon>Basidiomycota</taxon>
        <taxon>Agaricomycotina</taxon>
        <taxon>Agaricomycetes</taxon>
        <taxon>Agaricomycetidae</taxon>
        <taxon>Agaricales</taxon>
        <taxon>Marasmiineae</taxon>
        <taxon>Omphalotaceae</taxon>
        <taxon>Gymnopus</taxon>
    </lineage>
</organism>
<evidence type="ECO:0000256" key="1">
    <source>
        <dbReference type="ARBA" id="ARBA00005986"/>
    </source>
</evidence>
<gene>
    <name evidence="3" type="ORF">BT96DRAFT_985194</name>
</gene>
<accession>A0A6A4IIM7</accession>
<dbReference type="OrthoDB" id="3183782at2759"/>
<feature type="domain" description="EthD" evidence="2">
    <location>
        <begin position="11"/>
        <end position="104"/>
    </location>
</feature>
<dbReference type="Proteomes" id="UP000799118">
    <property type="component" value="Unassembled WGS sequence"/>
</dbReference>
<evidence type="ECO:0000313" key="4">
    <source>
        <dbReference type="Proteomes" id="UP000799118"/>
    </source>
</evidence>
<dbReference type="SUPFAM" id="SSF54909">
    <property type="entry name" value="Dimeric alpha+beta barrel"/>
    <property type="match status" value="1"/>
</dbReference>
<name>A0A6A4IIM7_9AGAR</name>
<dbReference type="GO" id="GO:0016491">
    <property type="term" value="F:oxidoreductase activity"/>
    <property type="evidence" value="ECO:0007669"/>
    <property type="project" value="InterPro"/>
</dbReference>
<evidence type="ECO:0000259" key="2">
    <source>
        <dbReference type="Pfam" id="PF07110"/>
    </source>
</evidence>
<dbReference type="InterPro" id="IPR011008">
    <property type="entry name" value="Dimeric_a/b-barrel"/>
</dbReference>